<feature type="transmembrane region" description="Helical" evidence="10">
    <location>
        <begin position="245"/>
        <end position="263"/>
    </location>
</feature>
<keyword evidence="5 10" id="KW-0552">Olfaction</keyword>
<dbReference type="InterPro" id="IPR004117">
    <property type="entry name" value="7tm6_olfct_rcpt"/>
</dbReference>
<comment type="subcellular location">
    <subcellularLocation>
        <location evidence="1 10">Cell membrane</location>
        <topology evidence="1 10">Multi-pass membrane protein</topology>
    </subcellularLocation>
</comment>
<dbReference type="GeneID" id="105265932"/>
<evidence type="ECO:0000256" key="4">
    <source>
        <dbReference type="ARBA" id="ARBA00022692"/>
    </source>
</evidence>
<comment type="similarity">
    <text evidence="10">Belongs to the insect chemoreceptor superfamily. Heteromeric odorant receptor channel (TC 1.A.69) family.</text>
</comment>
<evidence type="ECO:0000256" key="5">
    <source>
        <dbReference type="ARBA" id="ARBA00022725"/>
    </source>
</evidence>
<evidence type="ECO:0000256" key="3">
    <source>
        <dbReference type="ARBA" id="ARBA00022606"/>
    </source>
</evidence>
<dbReference type="GO" id="GO:0005549">
    <property type="term" value="F:odorant binding"/>
    <property type="evidence" value="ECO:0007669"/>
    <property type="project" value="InterPro"/>
</dbReference>
<dbReference type="GO" id="GO:0005886">
    <property type="term" value="C:plasma membrane"/>
    <property type="evidence" value="ECO:0007669"/>
    <property type="project" value="UniProtKB-SubCell"/>
</dbReference>
<keyword evidence="9 10" id="KW-0807">Transducer</keyword>
<accession>A0A9R1T3C1</accession>
<evidence type="ECO:0000256" key="8">
    <source>
        <dbReference type="ARBA" id="ARBA00023170"/>
    </source>
</evidence>
<dbReference type="AlphaFoldDB" id="A0A9R1T3C1"/>
<dbReference type="PANTHER" id="PTHR21137">
    <property type="entry name" value="ODORANT RECEPTOR"/>
    <property type="match status" value="1"/>
</dbReference>
<keyword evidence="8 10" id="KW-0675">Receptor</keyword>
<gene>
    <name evidence="12" type="primary">LOC105265932</name>
</gene>
<dbReference type="Pfam" id="PF02949">
    <property type="entry name" value="7tm_6"/>
    <property type="match status" value="1"/>
</dbReference>
<dbReference type="RefSeq" id="XP_011302064.1">
    <property type="nucleotide sequence ID" value="XM_011303762.1"/>
</dbReference>
<keyword evidence="4 10" id="KW-0812">Transmembrane</keyword>
<feature type="transmembrane region" description="Helical" evidence="10">
    <location>
        <begin position="209"/>
        <end position="233"/>
    </location>
</feature>
<keyword evidence="2" id="KW-1003">Cell membrane</keyword>
<feature type="transmembrane region" description="Helical" evidence="10">
    <location>
        <begin position="6"/>
        <end position="23"/>
    </location>
</feature>
<evidence type="ECO:0000313" key="12">
    <source>
        <dbReference type="RefSeq" id="XP_011302064.1"/>
    </source>
</evidence>
<name>A0A9R1T3C1_9HYME</name>
<dbReference type="PANTHER" id="PTHR21137:SF3">
    <property type="entry name" value="ODORANT RECEPTOR 30A-RELATED"/>
    <property type="match status" value="1"/>
</dbReference>
<evidence type="ECO:0000256" key="6">
    <source>
        <dbReference type="ARBA" id="ARBA00022989"/>
    </source>
</evidence>
<reference evidence="12" key="1">
    <citation type="submission" date="2025-08" db="UniProtKB">
        <authorList>
            <consortium name="RefSeq"/>
        </authorList>
    </citation>
    <scope>IDENTIFICATION</scope>
    <source>
        <strain evidence="12">USDA-PBARC FA_bdor</strain>
        <tissue evidence="12">Whole organism</tissue>
    </source>
</reference>
<evidence type="ECO:0000256" key="1">
    <source>
        <dbReference type="ARBA" id="ARBA00004651"/>
    </source>
</evidence>
<dbReference type="OrthoDB" id="8185860at2759"/>
<evidence type="ECO:0000313" key="11">
    <source>
        <dbReference type="Proteomes" id="UP000694866"/>
    </source>
</evidence>
<dbReference type="Proteomes" id="UP000694866">
    <property type="component" value="Unplaced"/>
</dbReference>
<evidence type="ECO:0000256" key="7">
    <source>
        <dbReference type="ARBA" id="ARBA00023136"/>
    </source>
</evidence>
<dbReference type="GO" id="GO:0004984">
    <property type="term" value="F:olfactory receptor activity"/>
    <property type="evidence" value="ECO:0007669"/>
    <property type="project" value="InterPro"/>
</dbReference>
<dbReference type="GO" id="GO:0007165">
    <property type="term" value="P:signal transduction"/>
    <property type="evidence" value="ECO:0007669"/>
    <property type="project" value="UniProtKB-KW"/>
</dbReference>
<dbReference type="KEGG" id="fas:105265932"/>
<proteinExistence type="inferred from homology"/>
<sequence>MTYSGITMLTILIITIKFYAALVNRTWYENLLRLAPQALWGDVETDYDKGVMKKCEKQAMIFVCAFASLAGSSGCLYISEPIIFNILNNITIPKDRTLIFKIWQDWPVYETPNYEIIFFIQALITTHLCVLYSCFESFLVLINTFITGHFTILKNRMEFLYSHQIITRMRRNSVEEAEKDSLADVSREFRSCIRKHQFLIEVIDQVEGLYAIMNLASVMVHSIIICLCGYQTIMPGNPILRRIKFGIYVTGCLSQLFFFAFTCNNLTLGSMSVSDGPYNSSWYSGQSSQKGRSLTKDYVIMIMRAQRPCRLTGAGFFDITLDTVKSVITTAFSYLTLIRQSAS</sequence>
<evidence type="ECO:0000256" key="2">
    <source>
        <dbReference type="ARBA" id="ARBA00022475"/>
    </source>
</evidence>
<protein>
    <recommendedName>
        <fullName evidence="10">Odorant receptor</fullName>
    </recommendedName>
</protein>
<feature type="transmembrane region" description="Helical" evidence="10">
    <location>
        <begin position="59"/>
        <end position="79"/>
    </location>
</feature>
<evidence type="ECO:0000256" key="10">
    <source>
        <dbReference type="RuleBase" id="RU351113"/>
    </source>
</evidence>
<organism evidence="11 12">
    <name type="scientific">Fopius arisanus</name>
    <dbReference type="NCBI Taxonomy" id="64838"/>
    <lineage>
        <taxon>Eukaryota</taxon>
        <taxon>Metazoa</taxon>
        <taxon>Ecdysozoa</taxon>
        <taxon>Arthropoda</taxon>
        <taxon>Hexapoda</taxon>
        <taxon>Insecta</taxon>
        <taxon>Pterygota</taxon>
        <taxon>Neoptera</taxon>
        <taxon>Endopterygota</taxon>
        <taxon>Hymenoptera</taxon>
        <taxon>Apocrita</taxon>
        <taxon>Ichneumonoidea</taxon>
        <taxon>Braconidae</taxon>
        <taxon>Opiinae</taxon>
        <taxon>Fopius</taxon>
    </lineage>
</organism>
<keyword evidence="7 10" id="KW-0472">Membrane</keyword>
<feature type="transmembrane region" description="Helical" evidence="10">
    <location>
        <begin position="116"/>
        <end position="146"/>
    </location>
</feature>
<keyword evidence="11" id="KW-1185">Reference proteome</keyword>
<evidence type="ECO:0000256" key="9">
    <source>
        <dbReference type="ARBA" id="ARBA00023224"/>
    </source>
</evidence>
<comment type="caution">
    <text evidence="10">Lacks conserved residue(s) required for the propagation of feature annotation.</text>
</comment>
<keyword evidence="6 10" id="KW-1133">Transmembrane helix</keyword>
<keyword evidence="3 10" id="KW-0716">Sensory transduction</keyword>